<dbReference type="AlphaFoldDB" id="A0A382Y1M7"/>
<proteinExistence type="predicted"/>
<sequence>MSDSKSLLNISEDLLPVQAGDTRRWYGLHGPALALAITEIQCAGNSVLLVIAHDSQ</sequence>
<evidence type="ECO:0000313" key="1">
    <source>
        <dbReference type="EMBL" id="SVD77257.1"/>
    </source>
</evidence>
<reference evidence="1" key="1">
    <citation type="submission" date="2018-05" db="EMBL/GenBank/DDBJ databases">
        <authorList>
            <person name="Lanie J.A."/>
            <person name="Ng W.-L."/>
            <person name="Kazmierczak K.M."/>
            <person name="Andrzejewski T.M."/>
            <person name="Davidsen T.M."/>
            <person name="Wayne K.J."/>
            <person name="Tettelin H."/>
            <person name="Glass J.I."/>
            <person name="Rusch D."/>
            <person name="Podicherti R."/>
            <person name="Tsui H.-C.T."/>
            <person name="Winkler M.E."/>
        </authorList>
    </citation>
    <scope>NUCLEOTIDE SEQUENCE</scope>
</reference>
<accession>A0A382Y1M7</accession>
<dbReference type="Gene3D" id="3.40.50.11180">
    <property type="match status" value="1"/>
</dbReference>
<name>A0A382Y1M7_9ZZZZ</name>
<feature type="non-terminal residue" evidence="1">
    <location>
        <position position="56"/>
    </location>
</feature>
<gene>
    <name evidence="1" type="ORF">METZ01_LOCUS430111</name>
</gene>
<organism evidence="1">
    <name type="scientific">marine metagenome</name>
    <dbReference type="NCBI Taxonomy" id="408172"/>
    <lineage>
        <taxon>unclassified sequences</taxon>
        <taxon>metagenomes</taxon>
        <taxon>ecological metagenomes</taxon>
    </lineage>
</organism>
<protein>
    <submittedName>
        <fullName evidence="1">Uncharacterized protein</fullName>
    </submittedName>
</protein>
<dbReference type="EMBL" id="UINC01172269">
    <property type="protein sequence ID" value="SVD77257.1"/>
    <property type="molecule type" value="Genomic_DNA"/>
</dbReference>